<dbReference type="PANTHER" id="PTHR44688">
    <property type="entry name" value="DNA-BINDING TRANSCRIPTIONAL ACTIVATOR DEVR_DOSR"/>
    <property type="match status" value="1"/>
</dbReference>
<dbReference type="CDD" id="cd06170">
    <property type="entry name" value="LuxR_C_like"/>
    <property type="match status" value="1"/>
</dbReference>
<sequence length="360" mass="39066">MIDDLRYAKKLWVDKGAARMKPSAGRAIAAVAELSAHPDIAPEFSSNIASAIRAAIPFDGWCLFGVDPLTGLRTVQFGQNGTEGTAWMAQNEAVMHDVNNYRDLAAAAYPAGWLSRSHQAARTSPRLNEILLPQGYSSELRLVLKSRGLVWGALVLFRSKPGPGFTDDDAAEICHLGEPLAQAIRTYTARSTLTPGATLPAGVINVDAADRLSVSSEAQTWIDDLVPGGDDETYARDVTRVVFEAAHALRRGRGKDAVCTVRTVSGRWMRLEAIAQPDDSDNVTVVLHDATASQRAGALAAYFQLTGRERQVVDQLYAGRAANQIGRKLGISTFTVNEHLRAIYRKSGSRSRQELLARLN</sequence>
<dbReference type="GO" id="GO:0003677">
    <property type="term" value="F:DNA binding"/>
    <property type="evidence" value="ECO:0007669"/>
    <property type="project" value="UniProtKB-KW"/>
</dbReference>
<keyword evidence="1" id="KW-0805">Transcription regulation</keyword>
<accession>F5XIE6</accession>
<dbReference type="InterPro" id="IPR000792">
    <property type="entry name" value="Tscrpt_reg_LuxR_C"/>
</dbReference>
<protein>
    <submittedName>
        <fullName evidence="5">Putative LuxR family transcriptional regulator</fullName>
    </submittedName>
</protein>
<evidence type="ECO:0000313" key="6">
    <source>
        <dbReference type="Proteomes" id="UP000007947"/>
    </source>
</evidence>
<gene>
    <name evidence="5" type="ordered locus">MLP_28010</name>
</gene>
<evidence type="ECO:0000259" key="4">
    <source>
        <dbReference type="PROSITE" id="PS50043"/>
    </source>
</evidence>
<proteinExistence type="predicted"/>
<dbReference type="eggNOG" id="COG2197">
    <property type="taxonomic scope" value="Bacteria"/>
</dbReference>
<dbReference type="PANTHER" id="PTHR44688:SF16">
    <property type="entry name" value="DNA-BINDING TRANSCRIPTIONAL ACTIVATOR DEVR_DOSR"/>
    <property type="match status" value="1"/>
</dbReference>
<keyword evidence="6" id="KW-1185">Reference proteome</keyword>
<evidence type="ECO:0000256" key="1">
    <source>
        <dbReference type="ARBA" id="ARBA00023015"/>
    </source>
</evidence>
<name>F5XIE6_MICPN</name>
<dbReference type="InterPro" id="IPR036388">
    <property type="entry name" value="WH-like_DNA-bd_sf"/>
</dbReference>
<keyword evidence="3" id="KW-0804">Transcription</keyword>
<evidence type="ECO:0000313" key="5">
    <source>
        <dbReference type="EMBL" id="BAK35815.1"/>
    </source>
</evidence>
<dbReference type="EMBL" id="AP012204">
    <property type="protein sequence ID" value="BAK35815.1"/>
    <property type="molecule type" value="Genomic_DNA"/>
</dbReference>
<dbReference type="PROSITE" id="PS50043">
    <property type="entry name" value="HTH_LUXR_2"/>
    <property type="match status" value="1"/>
</dbReference>
<dbReference type="PRINTS" id="PR00038">
    <property type="entry name" value="HTHLUXR"/>
</dbReference>
<dbReference type="Gene3D" id="1.10.10.10">
    <property type="entry name" value="Winged helix-like DNA-binding domain superfamily/Winged helix DNA-binding domain"/>
    <property type="match status" value="1"/>
</dbReference>
<dbReference type="SUPFAM" id="SSF55781">
    <property type="entry name" value="GAF domain-like"/>
    <property type="match status" value="1"/>
</dbReference>
<evidence type="ECO:0000256" key="3">
    <source>
        <dbReference type="ARBA" id="ARBA00023163"/>
    </source>
</evidence>
<dbReference type="Pfam" id="PF00196">
    <property type="entry name" value="GerE"/>
    <property type="match status" value="1"/>
</dbReference>
<dbReference type="PROSITE" id="PS00622">
    <property type="entry name" value="HTH_LUXR_1"/>
    <property type="match status" value="1"/>
</dbReference>
<dbReference type="SMART" id="SM00421">
    <property type="entry name" value="HTH_LUXR"/>
    <property type="match status" value="1"/>
</dbReference>
<dbReference type="AlphaFoldDB" id="F5XIE6"/>
<dbReference type="SUPFAM" id="SSF46894">
    <property type="entry name" value="C-terminal effector domain of the bipartite response regulators"/>
    <property type="match status" value="1"/>
</dbReference>
<evidence type="ECO:0000256" key="2">
    <source>
        <dbReference type="ARBA" id="ARBA00023125"/>
    </source>
</evidence>
<reference evidence="5 6" key="1">
    <citation type="submission" date="2011-05" db="EMBL/GenBank/DDBJ databases">
        <title>Whole genome sequence of Microlunatus phosphovorus NM-1.</title>
        <authorList>
            <person name="Hosoyama A."/>
            <person name="Sasaki K."/>
            <person name="Harada T."/>
            <person name="Igarashi R."/>
            <person name="Kawakoshi A."/>
            <person name="Sasagawa M."/>
            <person name="Fukada J."/>
            <person name="Nakamura S."/>
            <person name="Katano Y."/>
            <person name="Hanada S."/>
            <person name="Kamagata Y."/>
            <person name="Nakamura N."/>
            <person name="Yamazaki S."/>
            <person name="Fujita N."/>
        </authorList>
    </citation>
    <scope>NUCLEOTIDE SEQUENCE [LARGE SCALE GENOMIC DNA]</scope>
    <source>
        <strain evidence="6">ATCC 700054 / DSM 10555 / JCM 9379 / NBRC 101784 / NCIMB 13414 / VKM Ac-1990 / NM-1</strain>
    </source>
</reference>
<dbReference type="Proteomes" id="UP000007947">
    <property type="component" value="Chromosome"/>
</dbReference>
<dbReference type="KEGG" id="mph:MLP_28010"/>
<feature type="domain" description="HTH luxR-type" evidence="4">
    <location>
        <begin position="298"/>
        <end position="360"/>
    </location>
</feature>
<organism evidence="5 6">
    <name type="scientific">Microlunatus phosphovorus (strain ATCC 700054 / DSM 10555 / JCM 9379 / NBRC 101784 / NCIMB 13414 / VKM Ac-1990 / NM-1)</name>
    <dbReference type="NCBI Taxonomy" id="1032480"/>
    <lineage>
        <taxon>Bacteria</taxon>
        <taxon>Bacillati</taxon>
        <taxon>Actinomycetota</taxon>
        <taxon>Actinomycetes</taxon>
        <taxon>Propionibacteriales</taxon>
        <taxon>Propionibacteriaceae</taxon>
        <taxon>Microlunatus</taxon>
    </lineage>
</organism>
<dbReference type="HOGENOM" id="CLU_061962_0_0_11"/>
<dbReference type="InterPro" id="IPR016032">
    <property type="entry name" value="Sig_transdc_resp-reg_C-effctor"/>
</dbReference>
<dbReference type="STRING" id="1032480.MLP_28010"/>
<dbReference type="GO" id="GO:0006355">
    <property type="term" value="P:regulation of DNA-templated transcription"/>
    <property type="evidence" value="ECO:0007669"/>
    <property type="project" value="InterPro"/>
</dbReference>
<keyword evidence="2" id="KW-0238">DNA-binding</keyword>